<reference evidence="12 13" key="1">
    <citation type="journal article" date="2015" name="Stand. Genomic Sci.">
        <title>High quality draft genome sequence of the moderately halophilic bacterium Pontibacillus yanchengensis Y32(T) and comparison among Pontibacillus genomes.</title>
        <authorList>
            <person name="Huang J."/>
            <person name="Qiao Z.X."/>
            <person name="Tang J.W."/>
            <person name="Wang G."/>
        </authorList>
    </citation>
    <scope>NUCLEOTIDE SEQUENCE [LARGE SCALE GENOMIC DNA]</scope>
    <source>
        <strain evidence="12 13">Y32</strain>
    </source>
</reference>
<evidence type="ECO:0000256" key="4">
    <source>
        <dbReference type="ARBA" id="ARBA00022829"/>
    </source>
</evidence>
<keyword evidence="7" id="KW-0233">DNA recombination</keyword>
<comment type="caution">
    <text evidence="12">The sequence shown here is derived from an EMBL/GenBank/DDBJ whole genome shotgun (WGS) entry which is preliminary data.</text>
</comment>
<dbReference type="RefSeq" id="WP_052111317.1">
    <property type="nucleotide sequence ID" value="NZ_AVBF01000032.1"/>
</dbReference>
<evidence type="ECO:0000259" key="10">
    <source>
        <dbReference type="PROSITE" id="PS51898"/>
    </source>
</evidence>
<feature type="domain" description="Core-binding (CB)" evidence="11">
    <location>
        <begin position="35"/>
        <end position="126"/>
    </location>
</feature>
<dbReference type="GO" id="GO:0006310">
    <property type="term" value="P:DNA recombination"/>
    <property type="evidence" value="ECO:0007669"/>
    <property type="project" value="UniProtKB-KW"/>
</dbReference>
<proteinExistence type="predicted"/>
<comment type="subcellular location">
    <subcellularLocation>
        <location evidence="1">Cytoplasm</location>
    </subcellularLocation>
</comment>
<dbReference type="InterPro" id="IPR004107">
    <property type="entry name" value="Integrase_SAM-like_N"/>
</dbReference>
<dbReference type="PANTHER" id="PTHR30349">
    <property type="entry name" value="PHAGE INTEGRASE-RELATED"/>
    <property type="match status" value="1"/>
</dbReference>
<protein>
    <submittedName>
        <fullName evidence="12">Integrase</fullName>
    </submittedName>
</protein>
<dbReference type="InterPro" id="IPR050090">
    <property type="entry name" value="Tyrosine_recombinase_XerCD"/>
</dbReference>
<dbReference type="InterPro" id="IPR010998">
    <property type="entry name" value="Integrase_recombinase_N"/>
</dbReference>
<dbReference type="InterPro" id="IPR011010">
    <property type="entry name" value="DNA_brk_join_enz"/>
</dbReference>
<evidence type="ECO:0000259" key="11">
    <source>
        <dbReference type="PROSITE" id="PS51900"/>
    </source>
</evidence>
<dbReference type="AlphaFoldDB" id="A0A0A2TA05"/>
<dbReference type="PROSITE" id="PS51900">
    <property type="entry name" value="CB"/>
    <property type="match status" value="1"/>
</dbReference>
<keyword evidence="8" id="KW-0131">Cell cycle</keyword>
<evidence type="ECO:0000256" key="9">
    <source>
        <dbReference type="PROSITE-ProRule" id="PRU01248"/>
    </source>
</evidence>
<organism evidence="12 13">
    <name type="scientific">Pontibacillus yanchengensis Y32</name>
    <dbReference type="NCBI Taxonomy" id="1385514"/>
    <lineage>
        <taxon>Bacteria</taxon>
        <taxon>Bacillati</taxon>
        <taxon>Bacillota</taxon>
        <taxon>Bacilli</taxon>
        <taxon>Bacillales</taxon>
        <taxon>Bacillaceae</taxon>
        <taxon>Pontibacillus</taxon>
    </lineage>
</organism>
<gene>
    <name evidence="12" type="ORF">N782_13020</name>
</gene>
<evidence type="ECO:0000256" key="7">
    <source>
        <dbReference type="ARBA" id="ARBA00023172"/>
    </source>
</evidence>
<dbReference type="InterPro" id="IPR044068">
    <property type="entry name" value="CB"/>
</dbReference>
<evidence type="ECO:0000256" key="8">
    <source>
        <dbReference type="ARBA" id="ARBA00023306"/>
    </source>
</evidence>
<dbReference type="InterPro" id="IPR013762">
    <property type="entry name" value="Integrase-like_cat_sf"/>
</dbReference>
<dbReference type="Pfam" id="PF02899">
    <property type="entry name" value="Phage_int_SAM_1"/>
    <property type="match status" value="1"/>
</dbReference>
<keyword evidence="13" id="KW-1185">Reference proteome</keyword>
<evidence type="ECO:0000256" key="2">
    <source>
        <dbReference type="ARBA" id="ARBA00022490"/>
    </source>
</evidence>
<dbReference type="eggNOG" id="COG4974">
    <property type="taxonomic scope" value="Bacteria"/>
</dbReference>
<dbReference type="Proteomes" id="UP000030147">
    <property type="component" value="Unassembled WGS sequence"/>
</dbReference>
<dbReference type="Gene3D" id="1.10.443.10">
    <property type="entry name" value="Intergrase catalytic core"/>
    <property type="match status" value="1"/>
</dbReference>
<keyword evidence="5" id="KW-0229">DNA integration</keyword>
<feature type="domain" description="Tyr recombinase" evidence="10">
    <location>
        <begin position="149"/>
        <end position="356"/>
    </location>
</feature>
<dbReference type="Gene3D" id="1.10.150.130">
    <property type="match status" value="1"/>
</dbReference>
<evidence type="ECO:0000256" key="1">
    <source>
        <dbReference type="ARBA" id="ARBA00004496"/>
    </source>
</evidence>
<keyword evidence="2" id="KW-0963">Cytoplasm</keyword>
<dbReference type="CDD" id="cd00397">
    <property type="entry name" value="DNA_BRE_C"/>
    <property type="match status" value="1"/>
</dbReference>
<dbReference type="OrthoDB" id="2445040at2"/>
<dbReference type="GO" id="GO:0015074">
    <property type="term" value="P:DNA integration"/>
    <property type="evidence" value="ECO:0007669"/>
    <property type="project" value="UniProtKB-KW"/>
</dbReference>
<dbReference type="InterPro" id="IPR002104">
    <property type="entry name" value="Integrase_catalytic"/>
</dbReference>
<evidence type="ECO:0000256" key="3">
    <source>
        <dbReference type="ARBA" id="ARBA00022618"/>
    </source>
</evidence>
<name>A0A0A2TA05_9BACI</name>
<accession>A0A0A2TA05</accession>
<keyword evidence="3" id="KW-0132">Cell division</keyword>
<dbReference type="PANTHER" id="PTHR30349:SF77">
    <property type="entry name" value="TYROSINE RECOMBINASE XERC"/>
    <property type="match status" value="1"/>
</dbReference>
<dbReference type="GO" id="GO:0005737">
    <property type="term" value="C:cytoplasm"/>
    <property type="evidence" value="ECO:0007669"/>
    <property type="project" value="UniProtKB-SubCell"/>
</dbReference>
<keyword evidence="4" id="KW-0159">Chromosome partition</keyword>
<evidence type="ECO:0000313" key="12">
    <source>
        <dbReference type="EMBL" id="KGP72344.1"/>
    </source>
</evidence>
<keyword evidence="6 9" id="KW-0238">DNA-binding</keyword>
<dbReference type="SUPFAM" id="SSF56349">
    <property type="entry name" value="DNA breaking-rejoining enzymes"/>
    <property type="match status" value="1"/>
</dbReference>
<evidence type="ECO:0000313" key="13">
    <source>
        <dbReference type="Proteomes" id="UP000030147"/>
    </source>
</evidence>
<sequence>MNISLTTTSLRLSNQVDWFDDTLYKQVISHGYRNIDWSHIPDEWLLYLFLHEEPTLGKKRKMNTLKEYFRDIRHFLSYIHDKDSSVRRIHHEELAHYQLQLTEQGYKSMTLRRKTAVVKSFLSFLYRKGIIQEDLTRSMKQIAVEKEDLVNRDFYEEEVQALLDYFKKHNWFMYTMLFVLVSTGLRIQELSSAKWSGVYYHPEVNLYFITVVGKRDKVREVPLFEEVLEALTEFRSRRGFHSTLEDDGTALFPKPNGDAYHYKYLSNEFTNQINHLANTFSFIKRRIDMEKQMKNEGKSIKFKITPHTCRHYTAAYYLAKGADLKAIQNLLDHESSSTTDNYLRRTRKFHEHAAVKIGGQFMKNNQ</sequence>
<dbReference type="GO" id="GO:0003677">
    <property type="term" value="F:DNA binding"/>
    <property type="evidence" value="ECO:0007669"/>
    <property type="project" value="UniProtKB-UniRule"/>
</dbReference>
<dbReference type="STRING" id="1385514.N782_13020"/>
<dbReference type="EMBL" id="AVBF01000032">
    <property type="protein sequence ID" value="KGP72344.1"/>
    <property type="molecule type" value="Genomic_DNA"/>
</dbReference>
<evidence type="ECO:0000256" key="6">
    <source>
        <dbReference type="ARBA" id="ARBA00023125"/>
    </source>
</evidence>
<dbReference type="GO" id="GO:0051301">
    <property type="term" value="P:cell division"/>
    <property type="evidence" value="ECO:0007669"/>
    <property type="project" value="UniProtKB-KW"/>
</dbReference>
<dbReference type="PROSITE" id="PS51898">
    <property type="entry name" value="TYR_RECOMBINASE"/>
    <property type="match status" value="1"/>
</dbReference>
<dbReference type="Pfam" id="PF00589">
    <property type="entry name" value="Phage_integrase"/>
    <property type="match status" value="1"/>
</dbReference>
<dbReference type="GO" id="GO:0007059">
    <property type="term" value="P:chromosome segregation"/>
    <property type="evidence" value="ECO:0007669"/>
    <property type="project" value="UniProtKB-KW"/>
</dbReference>
<evidence type="ECO:0000256" key="5">
    <source>
        <dbReference type="ARBA" id="ARBA00022908"/>
    </source>
</evidence>